<protein>
    <recommendedName>
        <fullName evidence="4">Polysaccharide lyase-like protein</fullName>
    </recommendedName>
</protein>
<evidence type="ECO:0008006" key="4">
    <source>
        <dbReference type="Google" id="ProtNLM"/>
    </source>
</evidence>
<reference evidence="3" key="1">
    <citation type="submission" date="2018-12" db="EMBL/GenBank/DDBJ databases">
        <title>Complete genome sequence of Roseovarius sp. MME-070.</title>
        <authorList>
            <person name="Nam Y.-D."/>
            <person name="Kang J."/>
            <person name="Chung W.-H."/>
            <person name="Park Y.S."/>
        </authorList>
    </citation>
    <scope>NUCLEOTIDE SEQUENCE [LARGE SCALE GENOMIC DNA]</scope>
    <source>
        <strain evidence="3">MME-070</strain>
    </source>
</reference>
<keyword evidence="1" id="KW-0812">Transmembrane</keyword>
<sequence>MERDTGIADQKPTKSLLYGKAMTAFALSMVLMFPGLALGQNFELNTPREGAPFQEADGSHRFHLLPGECSDQEYFSTELQAYVSDCARGRNRIEYYETTAASAGDRRLYEWEIFIPEDFSYSAMGARLTAVQFETGTDMLYGFELNNDALTFRSRDCIPAEEFGQWHSISVRIQYDSTPRKSLKDQTPGVFVVECNGAVVADSSGRPNLAEGGKIQFRYGLFGAMDISDTDNVAVSYRNVRVSEW</sequence>
<dbReference type="Proteomes" id="UP000428330">
    <property type="component" value="Chromosome"/>
</dbReference>
<evidence type="ECO:0000256" key="1">
    <source>
        <dbReference type="SAM" id="Phobius"/>
    </source>
</evidence>
<dbReference type="KEGG" id="rom:EI983_03935"/>
<keyword evidence="1" id="KW-0472">Membrane</keyword>
<keyword evidence="1" id="KW-1133">Transmembrane helix</keyword>
<dbReference type="RefSeq" id="WP_157706109.1">
    <property type="nucleotide sequence ID" value="NZ_CP034348.1"/>
</dbReference>
<dbReference type="OrthoDB" id="7836699at2"/>
<dbReference type="AlphaFoldDB" id="A0A6I6INT0"/>
<accession>A0A6I6INT0</accession>
<evidence type="ECO:0000313" key="3">
    <source>
        <dbReference type="Proteomes" id="UP000428330"/>
    </source>
</evidence>
<gene>
    <name evidence="2" type="ORF">EI983_03935</name>
</gene>
<proteinExistence type="predicted"/>
<keyword evidence="3" id="KW-1185">Reference proteome</keyword>
<name>A0A6I6INT0_9RHOB</name>
<evidence type="ECO:0000313" key="2">
    <source>
        <dbReference type="EMBL" id="QGX97473.1"/>
    </source>
</evidence>
<organism evidence="2 3">
    <name type="scientific">Roseovarius faecimaris</name>
    <dbReference type="NCBI Taxonomy" id="2494550"/>
    <lineage>
        <taxon>Bacteria</taxon>
        <taxon>Pseudomonadati</taxon>
        <taxon>Pseudomonadota</taxon>
        <taxon>Alphaproteobacteria</taxon>
        <taxon>Rhodobacterales</taxon>
        <taxon>Roseobacteraceae</taxon>
        <taxon>Roseovarius</taxon>
    </lineage>
</organism>
<feature type="transmembrane region" description="Helical" evidence="1">
    <location>
        <begin position="21"/>
        <end position="39"/>
    </location>
</feature>
<dbReference type="Gene3D" id="2.60.120.200">
    <property type="match status" value="1"/>
</dbReference>
<dbReference type="EMBL" id="CP034348">
    <property type="protein sequence ID" value="QGX97473.1"/>
    <property type="molecule type" value="Genomic_DNA"/>
</dbReference>